<proteinExistence type="predicted"/>
<dbReference type="Pfam" id="PF06949">
    <property type="entry name" value="DUF1292"/>
    <property type="match status" value="1"/>
</dbReference>
<name>A0ABR7F0L2_9FIRM</name>
<comment type="caution">
    <text evidence="1">The sequence shown here is derived from an EMBL/GenBank/DDBJ whole genome shotgun (WGS) entry which is preliminary data.</text>
</comment>
<keyword evidence="2" id="KW-1185">Reference proteome</keyword>
<reference evidence="1 2" key="1">
    <citation type="submission" date="2020-08" db="EMBL/GenBank/DDBJ databases">
        <title>Genome public.</title>
        <authorList>
            <person name="Liu C."/>
            <person name="Sun Q."/>
        </authorList>
    </citation>
    <scope>NUCLEOTIDE SEQUENCE [LARGE SCALE GENOMIC DNA]</scope>
    <source>
        <strain evidence="1 2">BX4</strain>
    </source>
</reference>
<dbReference type="EMBL" id="JACOOZ010000002">
    <property type="protein sequence ID" value="MBC5667128.1"/>
    <property type="molecule type" value="Genomic_DNA"/>
</dbReference>
<sequence>MEEKIVFIDEDGNEVEMYVVEETRINNVNYLLVTEDEGDEEEAEAYILKDISKEEDEEAVYEMVVEDSEIDYIGKVFSELLEDIDISK</sequence>
<evidence type="ECO:0000313" key="2">
    <source>
        <dbReference type="Proteomes" id="UP000597877"/>
    </source>
</evidence>
<dbReference type="Proteomes" id="UP000597877">
    <property type="component" value="Unassembled WGS sequence"/>
</dbReference>
<evidence type="ECO:0000313" key="1">
    <source>
        <dbReference type="EMBL" id="MBC5667128.1"/>
    </source>
</evidence>
<accession>A0ABR7F0L2</accession>
<dbReference type="RefSeq" id="WP_021952703.1">
    <property type="nucleotide sequence ID" value="NZ_JACOOZ010000002.1"/>
</dbReference>
<gene>
    <name evidence="1" type="ORF">H8S00_03915</name>
</gene>
<dbReference type="InterPro" id="IPR009711">
    <property type="entry name" value="UPF0473"/>
</dbReference>
<organism evidence="1 2">
    <name type="scientific">Eubacterium segne</name>
    <dbReference type="NCBI Taxonomy" id="2763045"/>
    <lineage>
        <taxon>Bacteria</taxon>
        <taxon>Bacillati</taxon>
        <taxon>Bacillota</taxon>
        <taxon>Clostridia</taxon>
        <taxon>Eubacteriales</taxon>
        <taxon>Eubacteriaceae</taxon>
        <taxon>Eubacterium</taxon>
    </lineage>
</organism>
<protein>
    <submittedName>
        <fullName evidence="1">DUF1292 domain-containing protein</fullName>
    </submittedName>
</protein>